<feature type="transmembrane region" description="Helical" evidence="6">
    <location>
        <begin position="152"/>
        <end position="174"/>
    </location>
</feature>
<evidence type="ECO:0000313" key="9">
    <source>
        <dbReference type="Proteomes" id="UP000000647"/>
    </source>
</evidence>
<feature type="domain" description="Cytochrome b561 bacterial/Ni-hydrogenase" evidence="7">
    <location>
        <begin position="28"/>
        <end position="228"/>
    </location>
</feature>
<keyword evidence="4 6" id="KW-1133">Transmembrane helix</keyword>
<keyword evidence="2" id="KW-1003">Cell membrane</keyword>
<dbReference type="GO" id="GO:0022904">
    <property type="term" value="P:respiratory electron transport chain"/>
    <property type="evidence" value="ECO:0007669"/>
    <property type="project" value="InterPro"/>
</dbReference>
<dbReference type="EC" id="1.2.1.2" evidence="8"/>
<dbReference type="AlphaFoldDB" id="A1WW77"/>
<keyword evidence="3 6" id="KW-0812">Transmembrane</keyword>
<evidence type="ECO:0000256" key="5">
    <source>
        <dbReference type="ARBA" id="ARBA00023136"/>
    </source>
</evidence>
<dbReference type="PANTHER" id="PTHR30074:SF6">
    <property type="entry name" value="FORMATE DEHYDROGENASE GAMMA SUBUNIT"/>
    <property type="match status" value="1"/>
</dbReference>
<dbReference type="InterPro" id="IPR051817">
    <property type="entry name" value="FDH_cytochrome_b556_subunit"/>
</dbReference>
<dbReference type="Pfam" id="PF01292">
    <property type="entry name" value="Ni_hydr_CYTB"/>
    <property type="match status" value="1"/>
</dbReference>
<reference evidence="9" key="1">
    <citation type="submission" date="2006-12" db="EMBL/GenBank/DDBJ databases">
        <title>Complete sequence of Halorhodospira halophila SL1.</title>
        <authorList>
            <consortium name="US DOE Joint Genome Institute"/>
            <person name="Copeland A."/>
            <person name="Lucas S."/>
            <person name="Lapidus A."/>
            <person name="Barry K."/>
            <person name="Detter J.C."/>
            <person name="Glavina del Rio T."/>
            <person name="Hammon N."/>
            <person name="Israni S."/>
            <person name="Dalin E."/>
            <person name="Tice H."/>
            <person name="Pitluck S."/>
            <person name="Saunders E."/>
            <person name="Brettin T."/>
            <person name="Bruce D."/>
            <person name="Han C."/>
            <person name="Tapia R."/>
            <person name="Schmutz J."/>
            <person name="Larimer F."/>
            <person name="Land M."/>
            <person name="Hauser L."/>
            <person name="Kyrpides N."/>
            <person name="Mikhailova N."/>
            <person name="Hoff W."/>
            <person name="Richardson P."/>
        </authorList>
    </citation>
    <scope>NUCLEOTIDE SEQUENCE [LARGE SCALE GENOMIC DNA]</scope>
    <source>
        <strain evidence="9">DSM 244 / SL1</strain>
    </source>
</reference>
<dbReference type="GO" id="GO:0005886">
    <property type="term" value="C:plasma membrane"/>
    <property type="evidence" value="ECO:0007669"/>
    <property type="project" value="UniProtKB-SubCell"/>
</dbReference>
<dbReference type="GO" id="GO:0009055">
    <property type="term" value="F:electron transfer activity"/>
    <property type="evidence" value="ECO:0007669"/>
    <property type="project" value="InterPro"/>
</dbReference>
<keyword evidence="9" id="KW-1185">Reference proteome</keyword>
<evidence type="ECO:0000256" key="2">
    <source>
        <dbReference type="ARBA" id="ARBA00022475"/>
    </source>
</evidence>
<dbReference type="GO" id="GO:0015944">
    <property type="term" value="P:formate oxidation"/>
    <property type="evidence" value="ECO:0007669"/>
    <property type="project" value="TreeGrafter"/>
</dbReference>
<keyword evidence="8" id="KW-0560">Oxidoreductase</keyword>
<dbReference type="SUPFAM" id="SSF81342">
    <property type="entry name" value="Transmembrane di-heme cytochromes"/>
    <property type="match status" value="1"/>
</dbReference>
<accession>A1WW77</accession>
<dbReference type="GO" id="GO:0009326">
    <property type="term" value="C:formate dehydrogenase complex"/>
    <property type="evidence" value="ECO:0007669"/>
    <property type="project" value="TreeGrafter"/>
</dbReference>
<keyword evidence="5 6" id="KW-0472">Membrane</keyword>
<evidence type="ECO:0000256" key="6">
    <source>
        <dbReference type="SAM" id="Phobius"/>
    </source>
</evidence>
<dbReference type="RefSeq" id="WP_011813962.1">
    <property type="nucleotide sequence ID" value="NC_008789.1"/>
</dbReference>
<dbReference type="GO" id="GO:0009061">
    <property type="term" value="P:anaerobic respiration"/>
    <property type="evidence" value="ECO:0007669"/>
    <property type="project" value="TreeGrafter"/>
</dbReference>
<feature type="transmembrane region" description="Helical" evidence="6">
    <location>
        <begin position="194"/>
        <end position="214"/>
    </location>
</feature>
<dbReference type="Gene3D" id="1.20.950.20">
    <property type="entry name" value="Transmembrane di-heme cytochromes, Chain C"/>
    <property type="match status" value="1"/>
</dbReference>
<proteinExistence type="predicted"/>
<evidence type="ECO:0000256" key="3">
    <source>
        <dbReference type="ARBA" id="ARBA00022692"/>
    </source>
</evidence>
<evidence type="ECO:0000259" key="7">
    <source>
        <dbReference type="Pfam" id="PF01292"/>
    </source>
</evidence>
<reference evidence="8 9" key="2">
    <citation type="journal article" date="2013" name="Stand. Genomic Sci.">
        <title>Complete genome sequence of Halorhodospira halophila SL1.</title>
        <authorList>
            <person name="Challacombe J.F."/>
            <person name="Majid S."/>
            <person name="Deole R."/>
            <person name="Brettin T.S."/>
            <person name="Bruce D."/>
            <person name="Delano S.F."/>
            <person name="Detter J.C."/>
            <person name="Gleasner C.D."/>
            <person name="Han C.S."/>
            <person name="Misra M."/>
            <person name="Reitenga K.G."/>
            <person name="Mikhailova N."/>
            <person name="Woyke T."/>
            <person name="Pitluck S."/>
            <person name="Nolan M."/>
            <person name="Land M.L."/>
            <person name="Saunders E."/>
            <person name="Tapia R."/>
            <person name="Lapidus A."/>
            <person name="Ivanova N."/>
            <person name="Hoff W.D."/>
        </authorList>
    </citation>
    <scope>NUCLEOTIDE SEQUENCE [LARGE SCALE GENOMIC DNA]</scope>
    <source>
        <strain evidence="9">DSM 244 / SL1</strain>
    </source>
</reference>
<feature type="transmembrane region" description="Helical" evidence="6">
    <location>
        <begin position="28"/>
        <end position="48"/>
    </location>
</feature>
<dbReference type="OrthoDB" id="1808646at2"/>
<evidence type="ECO:0000313" key="8">
    <source>
        <dbReference type="EMBL" id="ABM61939.1"/>
    </source>
</evidence>
<feature type="transmembrane region" description="Helical" evidence="6">
    <location>
        <begin position="74"/>
        <end position="96"/>
    </location>
</feature>
<comment type="subcellular location">
    <subcellularLocation>
        <location evidence="1">Cell membrane</location>
        <topology evidence="1">Multi-pass membrane protein</topology>
    </subcellularLocation>
</comment>
<dbReference type="Proteomes" id="UP000000647">
    <property type="component" value="Chromosome"/>
</dbReference>
<dbReference type="STRING" id="349124.Hhal_1164"/>
<gene>
    <name evidence="8" type="ordered locus">Hhal_1164</name>
</gene>
<dbReference type="InterPro" id="IPR011577">
    <property type="entry name" value="Cyt_b561_bac/Ni-Hgenase"/>
</dbReference>
<dbReference type="KEGG" id="hha:Hhal_1164"/>
<evidence type="ECO:0000256" key="1">
    <source>
        <dbReference type="ARBA" id="ARBA00004651"/>
    </source>
</evidence>
<evidence type="ECO:0000256" key="4">
    <source>
        <dbReference type="ARBA" id="ARBA00022989"/>
    </source>
</evidence>
<dbReference type="EMBL" id="CP000544">
    <property type="protein sequence ID" value="ABM61939.1"/>
    <property type="molecule type" value="Genomic_DNA"/>
</dbReference>
<organism evidence="8 9">
    <name type="scientific">Halorhodospira halophila (strain DSM 244 / SL1)</name>
    <name type="common">Ectothiorhodospira halophila (strain DSM 244 / SL1)</name>
    <dbReference type="NCBI Taxonomy" id="349124"/>
    <lineage>
        <taxon>Bacteria</taxon>
        <taxon>Pseudomonadati</taxon>
        <taxon>Pseudomonadota</taxon>
        <taxon>Gammaproteobacteria</taxon>
        <taxon>Chromatiales</taxon>
        <taxon>Ectothiorhodospiraceae</taxon>
        <taxon>Halorhodospira</taxon>
    </lineage>
</organism>
<sequence length="261" mass="29250">MSEQLKTQAGSGSQELPERIRIRDRGGIALHWFNAGCWLVLVLTGLGLSTGDSWRLVPAFWPELMQGLFGGNRLLINVHIAVGLVWIVGVLTYLALRWRSHVVPFLHEVLVVTPRDLTRSLWITGVILGRLLGLFRQVELPPTYKLNAAQRLLGTTVVLGSVAIALSGLYLFLAPSLLSFPDSSVYGALYRTSVLLHAAAVYLILMALVAHIYFSTVEHRPALEGMRSGYLSLEFLRRERPLWYQEIVERYRSGESSVRDE</sequence>
<protein>
    <submittedName>
        <fullName evidence="8">Formate dehydrogenase gamma subunit</fullName>
        <ecNumber evidence="8">1.2.1.2</ecNumber>
    </submittedName>
</protein>
<name>A1WW77_HALHL</name>
<dbReference type="InterPro" id="IPR016174">
    <property type="entry name" value="Di-haem_cyt_TM"/>
</dbReference>
<dbReference type="PANTHER" id="PTHR30074">
    <property type="entry name" value="FORMATE DEHYDROGENASE, NITRATE-INDUCIBLE, CYTOCHROME B556 FDN SUBUNIT"/>
    <property type="match status" value="1"/>
</dbReference>
<dbReference type="GO" id="GO:0036397">
    <property type="term" value="F:formate dehydrogenase (quinone) activity"/>
    <property type="evidence" value="ECO:0007669"/>
    <property type="project" value="TreeGrafter"/>
</dbReference>
<dbReference type="eggNOG" id="COG2864">
    <property type="taxonomic scope" value="Bacteria"/>
</dbReference>
<dbReference type="HOGENOM" id="CLU_091368_1_0_6"/>